<reference evidence="4" key="1">
    <citation type="submission" date="2023-10" db="EMBL/GenBank/DDBJ databases">
        <authorList>
            <person name="Chen Y."/>
            <person name="Shah S."/>
            <person name="Dougan E. K."/>
            <person name="Thang M."/>
            <person name="Chan C."/>
        </authorList>
    </citation>
    <scope>NUCLEOTIDE SEQUENCE [LARGE SCALE GENOMIC DNA]</scope>
</reference>
<evidence type="ECO:0000256" key="2">
    <source>
        <dbReference type="SAM" id="MobiDB-lite"/>
    </source>
</evidence>
<dbReference type="Proteomes" id="UP001189429">
    <property type="component" value="Unassembled WGS sequence"/>
</dbReference>
<name>A0ABN9UH35_9DINO</name>
<keyword evidence="5" id="KW-1185">Reference proteome</keyword>
<dbReference type="EMBL" id="CAUYUJ010015857">
    <property type="protein sequence ID" value="CAK0858956.1"/>
    <property type="molecule type" value="Genomic_DNA"/>
</dbReference>
<keyword evidence="1" id="KW-0863">Zinc-finger</keyword>
<gene>
    <name evidence="4" type="ORF">PCOR1329_LOCUS48489</name>
</gene>
<comment type="caution">
    <text evidence="4">The sequence shown here is derived from an EMBL/GenBank/DDBJ whole genome shotgun (WGS) entry which is preliminary data.</text>
</comment>
<feature type="region of interest" description="Disordered" evidence="2">
    <location>
        <begin position="1"/>
        <end position="83"/>
    </location>
</feature>
<proteinExistence type="predicted"/>
<keyword evidence="1" id="KW-0479">Metal-binding</keyword>
<feature type="compositionally biased region" description="Pro residues" evidence="2">
    <location>
        <begin position="62"/>
        <end position="75"/>
    </location>
</feature>
<evidence type="ECO:0000313" key="4">
    <source>
        <dbReference type="EMBL" id="CAK0858956.1"/>
    </source>
</evidence>
<feature type="non-terminal residue" evidence="4">
    <location>
        <position position="1"/>
    </location>
</feature>
<organism evidence="4 5">
    <name type="scientific">Prorocentrum cordatum</name>
    <dbReference type="NCBI Taxonomy" id="2364126"/>
    <lineage>
        <taxon>Eukaryota</taxon>
        <taxon>Sar</taxon>
        <taxon>Alveolata</taxon>
        <taxon>Dinophyceae</taxon>
        <taxon>Prorocentrales</taxon>
        <taxon>Prorocentraceae</taxon>
        <taxon>Prorocentrum</taxon>
    </lineage>
</organism>
<dbReference type="InterPro" id="IPR000571">
    <property type="entry name" value="Znf_CCCH"/>
</dbReference>
<dbReference type="PROSITE" id="PS50103">
    <property type="entry name" value="ZF_C3H1"/>
    <property type="match status" value="1"/>
</dbReference>
<feature type="compositionally biased region" description="Low complexity" evidence="2">
    <location>
        <begin position="36"/>
        <end position="61"/>
    </location>
</feature>
<feature type="region of interest" description="Disordered" evidence="2">
    <location>
        <begin position="98"/>
        <end position="154"/>
    </location>
</feature>
<protein>
    <recommendedName>
        <fullName evidence="3">C3H1-type domain-containing protein</fullName>
    </recommendedName>
</protein>
<evidence type="ECO:0000259" key="3">
    <source>
        <dbReference type="PROSITE" id="PS50103"/>
    </source>
</evidence>
<sequence>LEVLSGAPGKSGLEHHTARGRPAPLADVGPQGACLRPHPARGATPARARRGPPAAMAAPVGPQLPTPGPAAPPGAGPGQKDPYGREVLWRKLRRAALRRQHSIQVADSDGEGGVSRKAKRKGSDKPRSRSRKKKRSKSSSSSSMGVAGRMQAAIRPNAMPMKTLGMAAYADMTTGGFGMLPSGYSNATGSMDGAKTCMKYLAGCCPLGTSCPNNHPSDPADMARWIQYFNKLPCKSGANCTNDKCLYEHPNKPTWNGVYHAAGGTSL</sequence>
<feature type="zinc finger region" description="C3H1-type" evidence="1">
    <location>
        <begin position="191"/>
        <end position="218"/>
    </location>
</feature>
<evidence type="ECO:0000313" key="5">
    <source>
        <dbReference type="Proteomes" id="UP001189429"/>
    </source>
</evidence>
<feature type="domain" description="C3H1-type" evidence="3">
    <location>
        <begin position="191"/>
        <end position="218"/>
    </location>
</feature>
<evidence type="ECO:0000256" key="1">
    <source>
        <dbReference type="PROSITE-ProRule" id="PRU00723"/>
    </source>
</evidence>
<accession>A0ABN9UH35</accession>
<dbReference type="Gene3D" id="4.10.1000.10">
    <property type="entry name" value="Zinc finger, CCCH-type"/>
    <property type="match status" value="1"/>
</dbReference>
<keyword evidence="1" id="KW-0862">Zinc</keyword>
<feature type="compositionally biased region" description="Basic residues" evidence="2">
    <location>
        <begin position="128"/>
        <end position="137"/>
    </location>
</feature>